<feature type="compositionally biased region" description="Polar residues" evidence="1">
    <location>
        <begin position="193"/>
        <end position="203"/>
    </location>
</feature>
<organism evidence="2 3">
    <name type="scientific">Fusarium redolens</name>
    <dbReference type="NCBI Taxonomy" id="48865"/>
    <lineage>
        <taxon>Eukaryota</taxon>
        <taxon>Fungi</taxon>
        <taxon>Dikarya</taxon>
        <taxon>Ascomycota</taxon>
        <taxon>Pezizomycotina</taxon>
        <taxon>Sordariomycetes</taxon>
        <taxon>Hypocreomycetidae</taxon>
        <taxon>Hypocreales</taxon>
        <taxon>Nectriaceae</taxon>
        <taxon>Fusarium</taxon>
        <taxon>Fusarium redolens species complex</taxon>
    </lineage>
</organism>
<feature type="region of interest" description="Disordered" evidence="1">
    <location>
        <begin position="171"/>
        <end position="203"/>
    </location>
</feature>
<evidence type="ECO:0000256" key="1">
    <source>
        <dbReference type="SAM" id="MobiDB-lite"/>
    </source>
</evidence>
<keyword evidence="3" id="KW-1185">Reference proteome</keyword>
<dbReference type="GeneID" id="70219302"/>
<dbReference type="RefSeq" id="XP_046056647.1">
    <property type="nucleotide sequence ID" value="XM_046189348.1"/>
</dbReference>
<evidence type="ECO:0000313" key="2">
    <source>
        <dbReference type="EMBL" id="KAH7269879.1"/>
    </source>
</evidence>
<dbReference type="AlphaFoldDB" id="A0A9P9KWK1"/>
<sequence length="230" mass="24698">MVKVLWLLEQAGEASILQTFKLCSDAVIPKKDSPSVCNTPSSEAQLRSISSSTRAWPKRRANKSTGYNCNDSRGATGVKTVGRGGGWRGALLWTDGAIVRLRQIQINVARKSPASEGLAMFDTARVGGAETQGQLPLTDTVPKPTLDVVITSSKTMEIKRLQALSPRSRVFRDGDITGQGRPPVALQHGTGGRAQSQSVKGTSTSTELFDSRVTHAMPFTSTRKAVNFDV</sequence>
<name>A0A9P9KWK1_FUSRE</name>
<comment type="caution">
    <text evidence="2">The sequence shown here is derived from an EMBL/GenBank/DDBJ whole genome shotgun (WGS) entry which is preliminary data.</text>
</comment>
<dbReference type="EMBL" id="JAGMUX010000001">
    <property type="protein sequence ID" value="KAH7269879.1"/>
    <property type="molecule type" value="Genomic_DNA"/>
</dbReference>
<protein>
    <submittedName>
        <fullName evidence="2">Uncharacterized protein</fullName>
    </submittedName>
</protein>
<accession>A0A9P9KWK1</accession>
<dbReference type="Proteomes" id="UP000720189">
    <property type="component" value="Unassembled WGS sequence"/>
</dbReference>
<evidence type="ECO:0000313" key="3">
    <source>
        <dbReference type="Proteomes" id="UP000720189"/>
    </source>
</evidence>
<proteinExistence type="predicted"/>
<reference evidence="2" key="1">
    <citation type="journal article" date="2021" name="Nat. Commun.">
        <title>Genetic determinants of endophytism in the Arabidopsis root mycobiome.</title>
        <authorList>
            <person name="Mesny F."/>
            <person name="Miyauchi S."/>
            <person name="Thiergart T."/>
            <person name="Pickel B."/>
            <person name="Atanasova L."/>
            <person name="Karlsson M."/>
            <person name="Huettel B."/>
            <person name="Barry K.W."/>
            <person name="Haridas S."/>
            <person name="Chen C."/>
            <person name="Bauer D."/>
            <person name="Andreopoulos W."/>
            <person name="Pangilinan J."/>
            <person name="LaButti K."/>
            <person name="Riley R."/>
            <person name="Lipzen A."/>
            <person name="Clum A."/>
            <person name="Drula E."/>
            <person name="Henrissat B."/>
            <person name="Kohler A."/>
            <person name="Grigoriev I.V."/>
            <person name="Martin F.M."/>
            <person name="Hacquard S."/>
        </authorList>
    </citation>
    <scope>NUCLEOTIDE SEQUENCE</scope>
    <source>
        <strain evidence="2">MPI-CAGE-AT-0023</strain>
    </source>
</reference>
<dbReference type="OrthoDB" id="10607981at2759"/>
<gene>
    <name evidence="2" type="ORF">BKA55DRAFT_532505</name>
</gene>